<evidence type="ECO:0000313" key="2">
    <source>
        <dbReference type="EMBL" id="TRM66232.1"/>
    </source>
</evidence>
<dbReference type="GO" id="GO:0008168">
    <property type="term" value="F:methyltransferase activity"/>
    <property type="evidence" value="ECO:0007669"/>
    <property type="project" value="UniProtKB-KW"/>
</dbReference>
<sequence>MSAAMQAYIKESMGGAQYRSSYLLEYDEEEAARLNRQHEVLTRAYDGRLILAPLDVVPNLRILDSGTGTGVWALSASAAHPEAFVTGIDIEERNFPRSLPPNANFLTANLTALPEEWSGQFGLVHQRLLMGALRQDEWTRALAEAYRVLQPGGWIQSLETDPTYPKSPMLEAAGFRDVRVFRGKTELAGQSPEAIAARANFIRSGEEYDALLRALEVAFEKGVDGTYPLYYPIFCAQKPY</sequence>
<name>A0A550CN58_9AGAR</name>
<dbReference type="Gene3D" id="3.40.50.150">
    <property type="entry name" value="Vaccinia Virus protein VP39"/>
    <property type="match status" value="1"/>
</dbReference>
<feature type="domain" description="Methyltransferase" evidence="1">
    <location>
        <begin position="62"/>
        <end position="153"/>
    </location>
</feature>
<dbReference type="CDD" id="cd02440">
    <property type="entry name" value="AdoMet_MTases"/>
    <property type="match status" value="1"/>
</dbReference>
<keyword evidence="2" id="KW-0808">Transferase</keyword>
<dbReference type="AlphaFoldDB" id="A0A550CN58"/>
<dbReference type="OrthoDB" id="184880at2759"/>
<organism evidence="2 3">
    <name type="scientific">Schizophyllum amplum</name>
    <dbReference type="NCBI Taxonomy" id="97359"/>
    <lineage>
        <taxon>Eukaryota</taxon>
        <taxon>Fungi</taxon>
        <taxon>Dikarya</taxon>
        <taxon>Basidiomycota</taxon>
        <taxon>Agaricomycotina</taxon>
        <taxon>Agaricomycetes</taxon>
        <taxon>Agaricomycetidae</taxon>
        <taxon>Agaricales</taxon>
        <taxon>Schizophyllaceae</taxon>
        <taxon>Schizophyllum</taxon>
    </lineage>
</organism>
<dbReference type="EMBL" id="VDMD01000004">
    <property type="protein sequence ID" value="TRM66232.1"/>
    <property type="molecule type" value="Genomic_DNA"/>
</dbReference>
<reference evidence="2 3" key="1">
    <citation type="journal article" date="2019" name="New Phytol.">
        <title>Comparative genomics reveals unique wood-decay strategies and fruiting body development in the Schizophyllaceae.</title>
        <authorList>
            <person name="Almasi E."/>
            <person name="Sahu N."/>
            <person name="Krizsan K."/>
            <person name="Balint B."/>
            <person name="Kovacs G.M."/>
            <person name="Kiss B."/>
            <person name="Cseklye J."/>
            <person name="Drula E."/>
            <person name="Henrissat B."/>
            <person name="Nagy I."/>
            <person name="Chovatia M."/>
            <person name="Adam C."/>
            <person name="LaButti K."/>
            <person name="Lipzen A."/>
            <person name="Riley R."/>
            <person name="Grigoriev I.V."/>
            <person name="Nagy L.G."/>
        </authorList>
    </citation>
    <scope>NUCLEOTIDE SEQUENCE [LARGE SCALE GENOMIC DNA]</scope>
    <source>
        <strain evidence="2 3">NL-1724</strain>
    </source>
</reference>
<proteinExistence type="predicted"/>
<evidence type="ECO:0000259" key="1">
    <source>
        <dbReference type="Pfam" id="PF13649"/>
    </source>
</evidence>
<dbReference type="GO" id="GO:0032259">
    <property type="term" value="P:methylation"/>
    <property type="evidence" value="ECO:0007669"/>
    <property type="project" value="UniProtKB-KW"/>
</dbReference>
<dbReference type="STRING" id="97359.A0A550CN58"/>
<protein>
    <submittedName>
        <fullName evidence="2">S-adenosyl-L-methionine-dependent methyltransferase</fullName>
    </submittedName>
</protein>
<dbReference type="InterPro" id="IPR029063">
    <property type="entry name" value="SAM-dependent_MTases_sf"/>
</dbReference>
<dbReference type="PANTHER" id="PTHR43591">
    <property type="entry name" value="METHYLTRANSFERASE"/>
    <property type="match status" value="1"/>
</dbReference>
<keyword evidence="3" id="KW-1185">Reference proteome</keyword>
<comment type="caution">
    <text evidence="2">The sequence shown here is derived from an EMBL/GenBank/DDBJ whole genome shotgun (WGS) entry which is preliminary data.</text>
</comment>
<evidence type="ECO:0000313" key="3">
    <source>
        <dbReference type="Proteomes" id="UP000320762"/>
    </source>
</evidence>
<dbReference type="PANTHER" id="PTHR43591:SF31">
    <property type="entry name" value="LAEA-LIKE, PUTATIVE (AFU_ORTHOLOGUE AFUA_8G01930)-RELATED"/>
    <property type="match status" value="1"/>
</dbReference>
<dbReference type="Proteomes" id="UP000320762">
    <property type="component" value="Unassembled WGS sequence"/>
</dbReference>
<dbReference type="Pfam" id="PF13649">
    <property type="entry name" value="Methyltransf_25"/>
    <property type="match status" value="1"/>
</dbReference>
<accession>A0A550CN58</accession>
<dbReference type="InterPro" id="IPR041698">
    <property type="entry name" value="Methyltransf_25"/>
</dbReference>
<gene>
    <name evidence="2" type="ORF">BD626DRAFT_556165</name>
</gene>
<keyword evidence="2" id="KW-0489">Methyltransferase</keyword>
<dbReference type="SUPFAM" id="SSF53335">
    <property type="entry name" value="S-adenosyl-L-methionine-dependent methyltransferases"/>
    <property type="match status" value="1"/>
</dbReference>